<protein>
    <submittedName>
        <fullName evidence="2">AlNc14C174G8085 protein</fullName>
    </submittedName>
</protein>
<reference evidence="2" key="2">
    <citation type="submission" date="2011-02" db="EMBL/GenBank/DDBJ databases">
        <authorList>
            <person name="MacLean D."/>
        </authorList>
    </citation>
    <scope>NUCLEOTIDE SEQUENCE</scope>
</reference>
<organism evidence="2">
    <name type="scientific">Albugo laibachii Nc14</name>
    <dbReference type="NCBI Taxonomy" id="890382"/>
    <lineage>
        <taxon>Eukaryota</taxon>
        <taxon>Sar</taxon>
        <taxon>Stramenopiles</taxon>
        <taxon>Oomycota</taxon>
        <taxon>Peronosporomycetes</taxon>
        <taxon>Albuginales</taxon>
        <taxon>Albuginaceae</taxon>
        <taxon>Albugo</taxon>
    </lineage>
</organism>
<keyword evidence="1" id="KW-0812">Transmembrane</keyword>
<keyword evidence="1" id="KW-1133">Transmembrane helix</keyword>
<sequence>MAKRMAIKGIRNDHGSTPASVIRITIALNLLAAPSVMGCVPLQYLYQYTFVRNRIEIFLVLLVIATARFAVRKMPHFRQGVPAIRLVNTTHVKVRKRVCVNAIHDQETYCSGSLAGATIRHEKKFLHQCIEAQ</sequence>
<dbReference type="AlphaFoldDB" id="F0WNS3"/>
<accession>F0WNS3</accession>
<dbReference type="HOGENOM" id="CLU_2042390_0_0_1"/>
<reference evidence="2" key="1">
    <citation type="journal article" date="2011" name="PLoS Biol.">
        <title>Gene gain and loss during evolution of obligate parasitism in the white rust pathogen of Arabidopsis thaliana.</title>
        <authorList>
            <person name="Kemen E."/>
            <person name="Gardiner A."/>
            <person name="Schultz-Larsen T."/>
            <person name="Kemen A.C."/>
            <person name="Balmuth A.L."/>
            <person name="Robert-Seilaniantz A."/>
            <person name="Bailey K."/>
            <person name="Holub E."/>
            <person name="Studholme D.J."/>
            <person name="Maclean D."/>
            <person name="Jones J.D."/>
        </authorList>
    </citation>
    <scope>NUCLEOTIDE SEQUENCE</scope>
</reference>
<dbReference type="EMBL" id="FR824219">
    <property type="protein sequence ID" value="CCA22965.1"/>
    <property type="molecule type" value="Genomic_DNA"/>
</dbReference>
<evidence type="ECO:0000256" key="1">
    <source>
        <dbReference type="SAM" id="Phobius"/>
    </source>
</evidence>
<keyword evidence="1" id="KW-0472">Membrane</keyword>
<gene>
    <name evidence="2" type="primary">AlNc14C174G8085</name>
    <name evidence="2" type="ORF">ALNC14_091080</name>
</gene>
<name>F0WNS3_9STRA</name>
<evidence type="ECO:0000313" key="2">
    <source>
        <dbReference type="EMBL" id="CCA22965.1"/>
    </source>
</evidence>
<feature type="transmembrane region" description="Helical" evidence="1">
    <location>
        <begin position="55"/>
        <end position="71"/>
    </location>
</feature>
<feature type="transmembrane region" description="Helical" evidence="1">
    <location>
        <begin position="21"/>
        <end position="43"/>
    </location>
</feature>
<proteinExistence type="predicted"/>